<dbReference type="CDD" id="cd01998">
    <property type="entry name" value="MnmA_TRMU-like"/>
    <property type="match status" value="1"/>
</dbReference>
<dbReference type="Proteomes" id="UP000636505">
    <property type="component" value="Unassembled WGS sequence"/>
</dbReference>
<dbReference type="GO" id="GO:0005524">
    <property type="term" value="F:ATP binding"/>
    <property type="evidence" value="ECO:0007669"/>
    <property type="project" value="UniProtKB-KW"/>
</dbReference>
<feature type="region of interest" description="Interaction with tRNA" evidence="11">
    <location>
        <begin position="297"/>
        <end position="298"/>
    </location>
</feature>
<dbReference type="PANTHER" id="PTHR11933:SF5">
    <property type="entry name" value="MITOCHONDRIAL TRNA-SPECIFIC 2-THIOURIDYLASE 1"/>
    <property type="match status" value="1"/>
</dbReference>
<dbReference type="EMBL" id="JADEXG010000042">
    <property type="protein sequence ID" value="MBE9078868.1"/>
    <property type="molecule type" value="Genomic_DNA"/>
</dbReference>
<dbReference type="Gene3D" id="3.40.50.620">
    <property type="entry name" value="HUPs"/>
    <property type="match status" value="1"/>
</dbReference>
<dbReference type="Pfam" id="PF20258">
    <property type="entry name" value="tRNA_Me_trans_C"/>
    <property type="match status" value="1"/>
</dbReference>
<dbReference type="NCBIfam" id="NF001138">
    <property type="entry name" value="PRK00143.1"/>
    <property type="match status" value="1"/>
</dbReference>
<evidence type="ECO:0000256" key="11">
    <source>
        <dbReference type="HAMAP-Rule" id="MF_00144"/>
    </source>
</evidence>
<dbReference type="FunFam" id="3.40.50.620:FF:000302">
    <property type="entry name" value="tRNA-specific 2-thiouridylase MnmA"/>
    <property type="match status" value="1"/>
</dbReference>
<keyword evidence="6 11" id="KW-0067">ATP-binding</keyword>
<keyword evidence="1 11" id="KW-0963">Cytoplasm</keyword>
<feature type="domain" description="tRNA-specific 2-thiouridylase MnmA-like central" evidence="13">
    <location>
        <begin position="201"/>
        <end position="264"/>
    </location>
</feature>
<comment type="similarity">
    <text evidence="11">Belongs to the MnmA/TRMU family.</text>
</comment>
<dbReference type="Pfam" id="PF03054">
    <property type="entry name" value="tRNA_Me_trans"/>
    <property type="match status" value="1"/>
</dbReference>
<evidence type="ECO:0000256" key="1">
    <source>
        <dbReference type="ARBA" id="ARBA00022490"/>
    </source>
</evidence>
<feature type="active site" description="Nucleophile" evidence="11">
    <location>
        <position position="94"/>
    </location>
</feature>
<dbReference type="InterPro" id="IPR023382">
    <property type="entry name" value="MnmA-like_central_sf"/>
</dbReference>
<comment type="subcellular location">
    <subcellularLocation>
        <location evidence="11">Cytoplasm</location>
    </subcellularLocation>
</comment>
<sequence length="383" mass="41494">MSKIVVGLSGGVDSSVAAAVLHNQGHDVIGLTLWLMKGKGQCCSEGMVDAAQLCADLGLRYEVVDSRELFEQNIVDYLVAGYSQGVTPLPCSQCNRTVKFGPMLDYARTHLDTDQIATGHYARITRADTGRYELRRAVDRQKDQSYFLYDLTQEQLAASRFPLGEQTKAETRRVAAELGLHTAEKPESQDLCLVEQHGSMQKFLDRYLAPKPGDIVDTSGVVLGQHRGIHHYTIGQRKGLGIAAPQPLYVVALDAARNRVVVGERTSGQQSECGVQRVNWVSIAPPQSPVRVQVQIRYRSAAIAATVIPLSVADALAPSARLIFDEPQFGLTPGQAAVWYDETDRLLGGGLIEPFQTAAAGLAEASLVPAPQTVPQNPKAPEP</sequence>
<feature type="binding site" evidence="11">
    <location>
        <begin position="7"/>
        <end position="14"/>
    </location>
    <ligand>
        <name>ATP</name>
        <dbReference type="ChEBI" id="CHEBI:30616"/>
    </ligand>
</feature>
<dbReference type="AlphaFoldDB" id="A0A8J7AJR0"/>
<feature type="active site" description="Cysteine persulfide intermediate" evidence="11">
    <location>
        <position position="192"/>
    </location>
</feature>
<dbReference type="EC" id="2.8.1.13" evidence="11"/>
<dbReference type="RefSeq" id="WP_193909148.1">
    <property type="nucleotide sequence ID" value="NZ_JADEXG010000042.1"/>
</dbReference>
<evidence type="ECO:0000256" key="6">
    <source>
        <dbReference type="ARBA" id="ARBA00022840"/>
    </source>
</evidence>
<dbReference type="InterPro" id="IPR046884">
    <property type="entry name" value="MnmA-like_central"/>
</dbReference>
<feature type="binding site" evidence="11">
    <location>
        <position position="119"/>
    </location>
    <ligand>
        <name>ATP</name>
        <dbReference type="ChEBI" id="CHEBI:30616"/>
    </ligand>
</feature>
<organism evidence="14 15">
    <name type="scientific">Vasconcelosia minhoensis LEGE 07310</name>
    <dbReference type="NCBI Taxonomy" id="915328"/>
    <lineage>
        <taxon>Bacteria</taxon>
        <taxon>Bacillati</taxon>
        <taxon>Cyanobacteriota</taxon>
        <taxon>Cyanophyceae</taxon>
        <taxon>Nodosilineales</taxon>
        <taxon>Cymatolegaceae</taxon>
        <taxon>Vasconcelosia</taxon>
        <taxon>Vasconcelosia minhoensis</taxon>
    </lineage>
</organism>
<dbReference type="PANTHER" id="PTHR11933">
    <property type="entry name" value="TRNA 5-METHYLAMINOMETHYL-2-THIOURIDYLATE -METHYLTRANSFERASE"/>
    <property type="match status" value="1"/>
</dbReference>
<dbReference type="Pfam" id="PF20259">
    <property type="entry name" value="tRNA_Me_trans_M"/>
    <property type="match status" value="1"/>
</dbReference>
<accession>A0A8J7AJR0</accession>
<comment type="caution">
    <text evidence="14">The sequence shown here is derived from an EMBL/GenBank/DDBJ whole genome shotgun (WGS) entry which is preliminary data.</text>
</comment>
<feature type="site" description="Interaction with tRNA" evidence="11">
    <location>
        <position position="120"/>
    </location>
</feature>
<keyword evidence="5 11" id="KW-0547">Nucleotide-binding</keyword>
<evidence type="ECO:0000256" key="2">
    <source>
        <dbReference type="ARBA" id="ARBA00022555"/>
    </source>
</evidence>
<keyword evidence="7 11" id="KW-0694">RNA-binding</keyword>
<feature type="site" description="Interaction with tRNA" evidence="11">
    <location>
        <position position="335"/>
    </location>
</feature>
<evidence type="ECO:0000256" key="8">
    <source>
        <dbReference type="ARBA" id="ARBA00023157"/>
    </source>
</evidence>
<dbReference type="InterPro" id="IPR014729">
    <property type="entry name" value="Rossmann-like_a/b/a_fold"/>
</dbReference>
<feature type="region of interest" description="Interaction with tRNA" evidence="11">
    <location>
        <begin position="142"/>
        <end position="144"/>
    </location>
</feature>
<proteinExistence type="inferred from homology"/>
<feature type="domain" description="tRNA-specific 2-thiouridylase MnmA-like C-terminal" evidence="12">
    <location>
        <begin position="272"/>
        <end position="352"/>
    </location>
</feature>
<dbReference type="NCBIfam" id="TIGR00420">
    <property type="entry name" value="trmU"/>
    <property type="match status" value="1"/>
</dbReference>
<keyword evidence="15" id="KW-1185">Reference proteome</keyword>
<comment type="catalytic activity">
    <reaction evidence="9 11">
        <text>S-sulfanyl-L-cysteinyl-[protein] + uridine(34) in tRNA + AH2 + ATP = 2-thiouridine(34) in tRNA + L-cysteinyl-[protein] + A + AMP + diphosphate + H(+)</text>
        <dbReference type="Rhea" id="RHEA:47032"/>
        <dbReference type="Rhea" id="RHEA-COMP:10131"/>
        <dbReference type="Rhea" id="RHEA-COMP:11726"/>
        <dbReference type="Rhea" id="RHEA-COMP:11727"/>
        <dbReference type="Rhea" id="RHEA-COMP:11728"/>
        <dbReference type="ChEBI" id="CHEBI:13193"/>
        <dbReference type="ChEBI" id="CHEBI:15378"/>
        <dbReference type="ChEBI" id="CHEBI:17499"/>
        <dbReference type="ChEBI" id="CHEBI:29950"/>
        <dbReference type="ChEBI" id="CHEBI:30616"/>
        <dbReference type="ChEBI" id="CHEBI:33019"/>
        <dbReference type="ChEBI" id="CHEBI:61963"/>
        <dbReference type="ChEBI" id="CHEBI:65315"/>
        <dbReference type="ChEBI" id="CHEBI:87170"/>
        <dbReference type="ChEBI" id="CHEBI:456215"/>
        <dbReference type="EC" id="2.8.1.13"/>
    </reaction>
</comment>
<feature type="binding site" evidence="11">
    <location>
        <position position="33"/>
    </location>
    <ligand>
        <name>ATP</name>
        <dbReference type="ChEBI" id="CHEBI:30616"/>
    </ligand>
</feature>
<evidence type="ECO:0000259" key="13">
    <source>
        <dbReference type="Pfam" id="PF20259"/>
    </source>
</evidence>
<dbReference type="InterPro" id="IPR046885">
    <property type="entry name" value="MnmA-like_C"/>
</dbReference>
<protein>
    <recommendedName>
        <fullName evidence="11">tRNA-specific 2-thiouridylase MnmA</fullName>
        <ecNumber evidence="11">2.8.1.13</ecNumber>
    </recommendedName>
</protein>
<comment type="function">
    <text evidence="10 11">Catalyzes the 2-thiolation of uridine at the wobble position (U34) of tRNA, leading to the formation of s(2)U34.</text>
</comment>
<keyword evidence="8" id="KW-1015">Disulfide bond</keyword>
<evidence type="ECO:0000256" key="7">
    <source>
        <dbReference type="ARBA" id="ARBA00022884"/>
    </source>
</evidence>
<evidence type="ECO:0000256" key="4">
    <source>
        <dbReference type="ARBA" id="ARBA00022694"/>
    </source>
</evidence>
<evidence type="ECO:0000256" key="3">
    <source>
        <dbReference type="ARBA" id="ARBA00022679"/>
    </source>
</evidence>
<evidence type="ECO:0000256" key="9">
    <source>
        <dbReference type="ARBA" id="ARBA00051542"/>
    </source>
</evidence>
<evidence type="ECO:0000256" key="5">
    <source>
        <dbReference type="ARBA" id="ARBA00022741"/>
    </source>
</evidence>
<gene>
    <name evidence="11 14" type="primary">mnmA</name>
    <name evidence="14" type="ORF">IQ241_16475</name>
</gene>
<dbReference type="FunFam" id="2.30.30.280:FF:000001">
    <property type="entry name" value="tRNA-specific 2-thiouridylase MnmA"/>
    <property type="match status" value="1"/>
</dbReference>
<dbReference type="GO" id="GO:0002143">
    <property type="term" value="P:tRNA wobble position uridine thiolation"/>
    <property type="evidence" value="ECO:0007669"/>
    <property type="project" value="TreeGrafter"/>
</dbReference>
<evidence type="ECO:0000256" key="10">
    <source>
        <dbReference type="ARBA" id="ARBA00056575"/>
    </source>
</evidence>
<dbReference type="GO" id="GO:0005737">
    <property type="term" value="C:cytoplasm"/>
    <property type="evidence" value="ECO:0007669"/>
    <property type="project" value="UniProtKB-SubCell"/>
</dbReference>
<dbReference type="Gene3D" id="2.40.30.10">
    <property type="entry name" value="Translation factors"/>
    <property type="match status" value="1"/>
</dbReference>
<comment type="caution">
    <text evidence="11">Lacks conserved residue(s) required for the propagation of feature annotation.</text>
</comment>
<dbReference type="SUPFAM" id="SSF52402">
    <property type="entry name" value="Adenine nucleotide alpha hydrolases-like"/>
    <property type="match status" value="1"/>
</dbReference>
<evidence type="ECO:0000259" key="12">
    <source>
        <dbReference type="Pfam" id="PF20258"/>
    </source>
</evidence>
<reference evidence="14" key="1">
    <citation type="submission" date="2020-10" db="EMBL/GenBank/DDBJ databases">
        <authorList>
            <person name="Castelo-Branco R."/>
            <person name="Eusebio N."/>
            <person name="Adriana R."/>
            <person name="Vieira A."/>
            <person name="Brugerolle De Fraissinette N."/>
            <person name="Rezende De Castro R."/>
            <person name="Schneider M.P."/>
            <person name="Vasconcelos V."/>
            <person name="Leao P.N."/>
        </authorList>
    </citation>
    <scope>NUCLEOTIDE SEQUENCE</scope>
    <source>
        <strain evidence="14">LEGE 07310</strain>
    </source>
</reference>
<dbReference type="Gene3D" id="2.30.30.280">
    <property type="entry name" value="Adenine nucleotide alpha hydrolases-like domains"/>
    <property type="match status" value="1"/>
</dbReference>
<evidence type="ECO:0000313" key="15">
    <source>
        <dbReference type="Proteomes" id="UP000636505"/>
    </source>
</evidence>
<dbReference type="GO" id="GO:0103016">
    <property type="term" value="F:tRNA-uridine 2-sulfurtransferase activity"/>
    <property type="evidence" value="ECO:0007669"/>
    <property type="project" value="UniProtKB-EC"/>
</dbReference>
<keyword evidence="4 11" id="KW-0819">tRNA processing</keyword>
<evidence type="ECO:0000313" key="14">
    <source>
        <dbReference type="EMBL" id="MBE9078868.1"/>
    </source>
</evidence>
<dbReference type="HAMAP" id="MF_00144">
    <property type="entry name" value="tRNA_thiouridyl_MnmA"/>
    <property type="match status" value="1"/>
</dbReference>
<keyword evidence="2 11" id="KW-0820">tRNA-binding</keyword>
<name>A0A8J7AJR0_9CYAN</name>
<keyword evidence="3 11" id="KW-0808">Transferase</keyword>
<dbReference type="InterPro" id="IPR004506">
    <property type="entry name" value="MnmA-like"/>
</dbReference>
<dbReference type="GO" id="GO:0000049">
    <property type="term" value="F:tRNA binding"/>
    <property type="evidence" value="ECO:0007669"/>
    <property type="project" value="UniProtKB-KW"/>
</dbReference>